<protein>
    <submittedName>
        <fullName evidence="1">23722_t:CDS:1</fullName>
    </submittedName>
</protein>
<comment type="caution">
    <text evidence="1">The sequence shown here is derived from an EMBL/GenBank/DDBJ whole genome shotgun (WGS) entry which is preliminary data.</text>
</comment>
<feature type="non-terminal residue" evidence="1">
    <location>
        <position position="1"/>
    </location>
</feature>
<proteinExistence type="predicted"/>
<sequence>FDEIYQHETSEQFKSSNAKFKSEESSISIFINNFIRLLVACDFCKKYHCIYSKTILNKIEIQAITQHLENIIYSCGFPIVSDDHFLANTLHIQLNLICNSPIEYNYYSCRLKDIDLYYWCGVEDELLKILSDIPDNWKTIYPLCESCYNEEKTWKT</sequence>
<keyword evidence="2" id="KW-1185">Reference proteome</keyword>
<accession>A0ACA9RI31</accession>
<reference evidence="1" key="1">
    <citation type="submission" date="2021-06" db="EMBL/GenBank/DDBJ databases">
        <authorList>
            <person name="Kallberg Y."/>
            <person name="Tangrot J."/>
            <person name="Rosling A."/>
        </authorList>
    </citation>
    <scope>NUCLEOTIDE SEQUENCE</scope>
    <source>
        <strain evidence="1">MA461A</strain>
    </source>
</reference>
<dbReference type="EMBL" id="CAJVQC010055437">
    <property type="protein sequence ID" value="CAG8795366.1"/>
    <property type="molecule type" value="Genomic_DNA"/>
</dbReference>
<dbReference type="Proteomes" id="UP000789920">
    <property type="component" value="Unassembled WGS sequence"/>
</dbReference>
<gene>
    <name evidence="1" type="ORF">RPERSI_LOCUS19942</name>
</gene>
<name>A0ACA9RI31_9GLOM</name>
<evidence type="ECO:0000313" key="1">
    <source>
        <dbReference type="EMBL" id="CAG8795366.1"/>
    </source>
</evidence>
<organism evidence="1 2">
    <name type="scientific">Racocetra persica</name>
    <dbReference type="NCBI Taxonomy" id="160502"/>
    <lineage>
        <taxon>Eukaryota</taxon>
        <taxon>Fungi</taxon>
        <taxon>Fungi incertae sedis</taxon>
        <taxon>Mucoromycota</taxon>
        <taxon>Glomeromycotina</taxon>
        <taxon>Glomeromycetes</taxon>
        <taxon>Diversisporales</taxon>
        <taxon>Gigasporaceae</taxon>
        <taxon>Racocetra</taxon>
    </lineage>
</organism>
<evidence type="ECO:0000313" key="2">
    <source>
        <dbReference type="Proteomes" id="UP000789920"/>
    </source>
</evidence>